<organism evidence="2 3">
    <name type="scientific">Fusarium mexicanum</name>
    <dbReference type="NCBI Taxonomy" id="751941"/>
    <lineage>
        <taxon>Eukaryota</taxon>
        <taxon>Fungi</taxon>
        <taxon>Dikarya</taxon>
        <taxon>Ascomycota</taxon>
        <taxon>Pezizomycotina</taxon>
        <taxon>Sordariomycetes</taxon>
        <taxon>Hypocreomycetidae</taxon>
        <taxon>Hypocreales</taxon>
        <taxon>Nectriaceae</taxon>
        <taxon>Fusarium</taxon>
        <taxon>Fusarium fujikuroi species complex</taxon>
    </lineage>
</organism>
<keyword evidence="3" id="KW-1185">Reference proteome</keyword>
<name>A0A8H5J0K5_9HYPO</name>
<protein>
    <submittedName>
        <fullName evidence="2">Uncharacterized protein</fullName>
    </submittedName>
</protein>
<proteinExistence type="predicted"/>
<evidence type="ECO:0000256" key="1">
    <source>
        <dbReference type="SAM" id="MobiDB-lite"/>
    </source>
</evidence>
<evidence type="ECO:0000313" key="2">
    <source>
        <dbReference type="EMBL" id="KAF5546589.1"/>
    </source>
</evidence>
<evidence type="ECO:0000313" key="3">
    <source>
        <dbReference type="Proteomes" id="UP000522262"/>
    </source>
</evidence>
<sequence length="272" mass="30502">MTMPFQSHKTLHSWPTTNLQAKKYQSQKLQSPCYPHYDSVHECSLQDSRSRPVSPSSCYSVPETFPKRSLKIEAASQLRSFSSASGRILRPPLKLHQRPFLSSENIQPARPTAIKRNESEPDGAWSLEPPPVPPKDDRRPSPQQGHDLCISGESDTEPHKHDTFGYLETPSSYTSYWSDASCSESGSSTEDEAEFTDDGETDVETSVIEDSLLHFSVIQAQRLSFHTWILNPTTAGVAPSPRSKMNWRGQVGNRNIAGPHHSKEAKRWGIIF</sequence>
<feature type="compositionally biased region" description="Acidic residues" evidence="1">
    <location>
        <begin position="189"/>
        <end position="200"/>
    </location>
</feature>
<feature type="region of interest" description="Disordered" evidence="1">
    <location>
        <begin position="178"/>
        <end position="200"/>
    </location>
</feature>
<reference evidence="2 3" key="1">
    <citation type="submission" date="2020-05" db="EMBL/GenBank/DDBJ databases">
        <title>Identification and distribution of gene clusters putatively required for synthesis of sphingolipid metabolism inhibitors in phylogenetically diverse species of the filamentous fungus Fusarium.</title>
        <authorList>
            <person name="Kim H.-S."/>
            <person name="Busman M."/>
            <person name="Brown D.W."/>
            <person name="Divon H."/>
            <person name="Uhlig S."/>
            <person name="Proctor R.H."/>
        </authorList>
    </citation>
    <scope>NUCLEOTIDE SEQUENCE [LARGE SCALE GENOMIC DNA]</scope>
    <source>
        <strain evidence="2 3">NRRL 53147</strain>
    </source>
</reference>
<accession>A0A8H5J0K5</accession>
<feature type="region of interest" description="Disordered" evidence="1">
    <location>
        <begin position="95"/>
        <end position="165"/>
    </location>
</feature>
<gene>
    <name evidence="2" type="ORF">FMEXI_5612</name>
</gene>
<dbReference type="AlphaFoldDB" id="A0A8H5J0K5"/>
<dbReference type="Proteomes" id="UP000522262">
    <property type="component" value="Unassembled WGS sequence"/>
</dbReference>
<feature type="compositionally biased region" description="Polar residues" evidence="1">
    <location>
        <begin position="178"/>
        <end position="188"/>
    </location>
</feature>
<dbReference type="EMBL" id="JAAOAM010000114">
    <property type="protein sequence ID" value="KAF5546589.1"/>
    <property type="molecule type" value="Genomic_DNA"/>
</dbReference>
<comment type="caution">
    <text evidence="2">The sequence shown here is derived from an EMBL/GenBank/DDBJ whole genome shotgun (WGS) entry which is preliminary data.</text>
</comment>